<organism evidence="1 2">
    <name type="scientific">Nocardioides kongjuensis</name>
    <dbReference type="NCBI Taxonomy" id="349522"/>
    <lineage>
        <taxon>Bacteria</taxon>
        <taxon>Bacillati</taxon>
        <taxon>Actinomycetota</taxon>
        <taxon>Actinomycetes</taxon>
        <taxon>Propionibacteriales</taxon>
        <taxon>Nocardioidaceae</taxon>
        <taxon>Nocardioides</taxon>
    </lineage>
</organism>
<accession>A0A852S0S8</accession>
<evidence type="ECO:0000313" key="1">
    <source>
        <dbReference type="EMBL" id="NYD33704.1"/>
    </source>
</evidence>
<keyword evidence="2" id="KW-1185">Reference proteome</keyword>
<dbReference type="Proteomes" id="UP000582231">
    <property type="component" value="Unassembled WGS sequence"/>
</dbReference>
<name>A0A852S0S8_9ACTN</name>
<dbReference type="RefSeq" id="WP_179729708.1">
    <property type="nucleotide sequence ID" value="NZ_BAABEF010000001.1"/>
</dbReference>
<comment type="caution">
    <text evidence="1">The sequence shown here is derived from an EMBL/GenBank/DDBJ whole genome shotgun (WGS) entry which is preliminary data.</text>
</comment>
<proteinExistence type="predicted"/>
<dbReference type="AlphaFoldDB" id="A0A852S0S8"/>
<sequence length="86" mass="9199">MSVLHTLDVRLLEALAGAHLAPADRDGALDVCDGAVDAVRSLAIAHPGRAVREVVLLMLAEETPHLDRQVRGDLARLCEVEVVRGL</sequence>
<reference evidence="1 2" key="1">
    <citation type="submission" date="2020-07" db="EMBL/GenBank/DDBJ databases">
        <title>Sequencing the genomes of 1000 actinobacteria strains.</title>
        <authorList>
            <person name="Klenk H.-P."/>
        </authorList>
    </citation>
    <scope>NUCLEOTIDE SEQUENCE [LARGE SCALE GENOMIC DNA]</scope>
    <source>
        <strain evidence="1 2">DSM 19082</strain>
    </source>
</reference>
<evidence type="ECO:0000313" key="2">
    <source>
        <dbReference type="Proteomes" id="UP000582231"/>
    </source>
</evidence>
<dbReference type="EMBL" id="JACCBF010000001">
    <property type="protein sequence ID" value="NYD33704.1"/>
    <property type="molecule type" value="Genomic_DNA"/>
</dbReference>
<gene>
    <name evidence="1" type="ORF">BJ958_005250</name>
</gene>
<protein>
    <submittedName>
        <fullName evidence="1">Uncharacterized protein</fullName>
    </submittedName>
</protein>